<name>A0AAE0BVQ3_9CHLO</name>
<protein>
    <submittedName>
        <fullName evidence="2">Uncharacterized protein</fullName>
    </submittedName>
</protein>
<organism evidence="2 3">
    <name type="scientific">Cymbomonas tetramitiformis</name>
    <dbReference type="NCBI Taxonomy" id="36881"/>
    <lineage>
        <taxon>Eukaryota</taxon>
        <taxon>Viridiplantae</taxon>
        <taxon>Chlorophyta</taxon>
        <taxon>Pyramimonadophyceae</taxon>
        <taxon>Pyramimonadales</taxon>
        <taxon>Pyramimonadaceae</taxon>
        <taxon>Cymbomonas</taxon>
    </lineage>
</organism>
<sequence length="721" mass="83473">MSVCNDLARLSMTFANTAISTNSKKRDRTSSNESDARDQGESGPSAPALAEPSVGSSSIYKYRQALFEKAATFYRLRQRDENANLHKLSDKRQQEMVDWICAAATKSIKEGLTGVELISANVVQMNVPHIEEVKSKAEAKRRLVEASYFDDANDSRFFEAYEKWINGTYYAKCIQGLMKELAVKLSEEDFFAKGYRIQKNSLLCSVASESEIHSSMRRQVWHLDMPTEHPYANALKENEIVRDVHRKDFDGDLMHTGVHYASIAMPLSKCVGTQVFKGTRRDPRKTSQEIADLVKQTEAAQDRQFVGSTKRYFTVRVLMQVSHGTDKDRIRLYYYRSKTITEIEFDLSISYDERLFDICSKCASTFGMADMEWKNFIQCAGACEFLMHNGIITCAHAPITDAVDYHKRMYSASEPILRYDYSKDYNKFSPEFSNTVEQAENHLQESSKSHAELVGNIDFLRDSKEFYREENIEELLYEGYGDIYLISGVHRGQSQTHINRVVLFANVVNDVTDYSSDYQLNIFYYHAVVLHLLRSCSQIYMEEIKHGSNPYFVPRFPSYVWTSEEHVLFFGLLADKEREKVCVKLKVYQNLAYNLVYAACVKSISTDQLEIAFYWLVFFYENNFEGGDYNEHKKILYESYCNKLYSLKTRAAEDALLQNVQDFEIDMDQYTATMKNLKAYCEKIYPNEIMQKYKFAFQEIGRRQRAYGLLIIVSLQNEYAF</sequence>
<feature type="compositionally biased region" description="Basic and acidic residues" evidence="1">
    <location>
        <begin position="28"/>
        <end position="40"/>
    </location>
</feature>
<feature type="region of interest" description="Disordered" evidence="1">
    <location>
        <begin position="19"/>
        <end position="52"/>
    </location>
</feature>
<accession>A0AAE0BVQ3</accession>
<evidence type="ECO:0000256" key="1">
    <source>
        <dbReference type="SAM" id="MobiDB-lite"/>
    </source>
</evidence>
<keyword evidence="3" id="KW-1185">Reference proteome</keyword>
<reference evidence="2 3" key="1">
    <citation type="journal article" date="2015" name="Genome Biol. Evol.">
        <title>Comparative Genomics of a Bacterivorous Green Alga Reveals Evolutionary Causalities and Consequences of Phago-Mixotrophic Mode of Nutrition.</title>
        <authorList>
            <person name="Burns J.A."/>
            <person name="Paasch A."/>
            <person name="Narechania A."/>
            <person name="Kim E."/>
        </authorList>
    </citation>
    <scope>NUCLEOTIDE SEQUENCE [LARGE SCALE GENOMIC DNA]</scope>
    <source>
        <strain evidence="2 3">PLY_AMNH</strain>
    </source>
</reference>
<evidence type="ECO:0000313" key="3">
    <source>
        <dbReference type="Proteomes" id="UP001190700"/>
    </source>
</evidence>
<comment type="caution">
    <text evidence="2">The sequence shown here is derived from an EMBL/GenBank/DDBJ whole genome shotgun (WGS) entry which is preliminary data.</text>
</comment>
<proteinExistence type="predicted"/>
<dbReference type="AlphaFoldDB" id="A0AAE0BVQ3"/>
<dbReference type="Proteomes" id="UP001190700">
    <property type="component" value="Unassembled WGS sequence"/>
</dbReference>
<gene>
    <name evidence="2" type="ORF">CYMTET_47675</name>
</gene>
<dbReference type="EMBL" id="LGRX02033144">
    <property type="protein sequence ID" value="KAK3242652.1"/>
    <property type="molecule type" value="Genomic_DNA"/>
</dbReference>
<evidence type="ECO:0000313" key="2">
    <source>
        <dbReference type="EMBL" id="KAK3242652.1"/>
    </source>
</evidence>